<protein>
    <submittedName>
        <fullName evidence="1">Uncharacterized protein</fullName>
    </submittedName>
</protein>
<evidence type="ECO:0000313" key="2">
    <source>
        <dbReference type="Proteomes" id="UP001210925"/>
    </source>
</evidence>
<name>A0AAD5UEM9_9FUNG</name>
<reference evidence="1" key="1">
    <citation type="submission" date="2020-05" db="EMBL/GenBank/DDBJ databases">
        <title>Phylogenomic resolution of chytrid fungi.</title>
        <authorList>
            <person name="Stajich J.E."/>
            <person name="Amses K."/>
            <person name="Simmons R."/>
            <person name="Seto K."/>
            <person name="Myers J."/>
            <person name="Bonds A."/>
            <person name="Quandt C.A."/>
            <person name="Barry K."/>
            <person name="Liu P."/>
            <person name="Grigoriev I."/>
            <person name="Longcore J.E."/>
            <person name="James T.Y."/>
        </authorList>
    </citation>
    <scope>NUCLEOTIDE SEQUENCE</scope>
    <source>
        <strain evidence="1">PLAUS21</strain>
    </source>
</reference>
<comment type="caution">
    <text evidence="1">The sequence shown here is derived from an EMBL/GenBank/DDBJ whole genome shotgun (WGS) entry which is preliminary data.</text>
</comment>
<organism evidence="1 2">
    <name type="scientific">Boothiomyces macroporosus</name>
    <dbReference type="NCBI Taxonomy" id="261099"/>
    <lineage>
        <taxon>Eukaryota</taxon>
        <taxon>Fungi</taxon>
        <taxon>Fungi incertae sedis</taxon>
        <taxon>Chytridiomycota</taxon>
        <taxon>Chytridiomycota incertae sedis</taxon>
        <taxon>Chytridiomycetes</taxon>
        <taxon>Rhizophydiales</taxon>
        <taxon>Terramycetaceae</taxon>
        <taxon>Boothiomyces</taxon>
    </lineage>
</organism>
<accession>A0AAD5UEM9</accession>
<dbReference type="Proteomes" id="UP001210925">
    <property type="component" value="Unassembled WGS sequence"/>
</dbReference>
<dbReference type="EMBL" id="JADGKB010000065">
    <property type="protein sequence ID" value="KAJ3255503.1"/>
    <property type="molecule type" value="Genomic_DNA"/>
</dbReference>
<evidence type="ECO:0000313" key="1">
    <source>
        <dbReference type="EMBL" id="KAJ3255503.1"/>
    </source>
</evidence>
<sequence length="204" mass="23579">MPSTGSSIGLHSATTVYIDNKFYSKYKPVVSSGLNETCQSTTIPLRKPRKKEKRYSLLKRAILNSFNQATGFDMDQVDFEDNDDCLEDDLEINQEYEIDQDNEIDCLSMDYIEGKKRKFDEDDQPLKRQCTDTCIAKYMSNTIMKYLNHCEYPINEDYDSGNCTVFSIHDNATFLQNYYGYPPSIFQYDASNIAEYPNVKANVK</sequence>
<proteinExistence type="predicted"/>
<keyword evidence="2" id="KW-1185">Reference proteome</keyword>
<gene>
    <name evidence="1" type="ORF">HK103_006228</name>
</gene>
<dbReference type="AlphaFoldDB" id="A0AAD5UEM9"/>